<dbReference type="Proteomes" id="UP000006833">
    <property type="component" value="Chromosome"/>
</dbReference>
<dbReference type="EMBL" id="CP000830">
    <property type="protein sequence ID" value="ABV95006.1"/>
    <property type="molecule type" value="Genomic_DNA"/>
</dbReference>
<evidence type="ECO:0000313" key="7">
    <source>
        <dbReference type="EMBL" id="ABV95006.1"/>
    </source>
</evidence>
<keyword evidence="4" id="KW-0808">Transferase</keyword>
<dbReference type="STRING" id="398580.Dshi_3273"/>
<gene>
    <name evidence="7" type="ordered locus">Dshi_3273</name>
</gene>
<keyword evidence="2" id="KW-1003">Cell membrane</keyword>
<keyword evidence="6" id="KW-0012">Acyltransferase</keyword>
<dbReference type="KEGG" id="dsh:Dshi_3273"/>
<organism evidence="7 8">
    <name type="scientific">Dinoroseobacter shibae (strain DSM 16493 / NCIMB 14021 / DFL 12)</name>
    <dbReference type="NCBI Taxonomy" id="398580"/>
    <lineage>
        <taxon>Bacteria</taxon>
        <taxon>Pseudomonadati</taxon>
        <taxon>Pseudomonadota</taxon>
        <taxon>Alphaproteobacteria</taxon>
        <taxon>Rhodobacterales</taxon>
        <taxon>Roseobacteraceae</taxon>
        <taxon>Dinoroseobacter</taxon>
    </lineage>
</organism>
<dbReference type="InterPro" id="IPR004960">
    <property type="entry name" value="LipA_acyltrans"/>
</dbReference>
<dbReference type="GO" id="GO:0009247">
    <property type="term" value="P:glycolipid biosynthetic process"/>
    <property type="evidence" value="ECO:0007669"/>
    <property type="project" value="UniProtKB-ARBA"/>
</dbReference>
<dbReference type="GO" id="GO:0016746">
    <property type="term" value="F:acyltransferase activity"/>
    <property type="evidence" value="ECO:0007669"/>
    <property type="project" value="UniProtKB-KW"/>
</dbReference>
<dbReference type="OrthoDB" id="7855614at2"/>
<dbReference type="PANTHER" id="PTHR30606">
    <property type="entry name" value="LIPID A BIOSYNTHESIS LAUROYL ACYLTRANSFERASE"/>
    <property type="match status" value="1"/>
</dbReference>
<dbReference type="GO" id="GO:0005886">
    <property type="term" value="C:plasma membrane"/>
    <property type="evidence" value="ECO:0007669"/>
    <property type="project" value="UniProtKB-SubCell"/>
</dbReference>
<dbReference type="PANTHER" id="PTHR30606:SF10">
    <property type="entry name" value="PHOSPHATIDYLINOSITOL MANNOSIDE ACYLTRANSFERASE"/>
    <property type="match status" value="1"/>
</dbReference>
<evidence type="ECO:0000256" key="4">
    <source>
        <dbReference type="ARBA" id="ARBA00022679"/>
    </source>
</evidence>
<evidence type="ECO:0008006" key="9">
    <source>
        <dbReference type="Google" id="ProtNLM"/>
    </source>
</evidence>
<evidence type="ECO:0000256" key="2">
    <source>
        <dbReference type="ARBA" id="ARBA00022475"/>
    </source>
</evidence>
<dbReference type="Pfam" id="PF03279">
    <property type="entry name" value="Lip_A_acyltrans"/>
    <property type="match status" value="1"/>
</dbReference>
<keyword evidence="8" id="KW-1185">Reference proteome</keyword>
<keyword evidence="5" id="KW-0472">Membrane</keyword>
<evidence type="ECO:0000256" key="6">
    <source>
        <dbReference type="ARBA" id="ARBA00023315"/>
    </source>
</evidence>
<dbReference type="eggNOG" id="COG1560">
    <property type="taxonomic scope" value="Bacteria"/>
</dbReference>
<comment type="subcellular location">
    <subcellularLocation>
        <location evidence="1">Cell inner membrane</location>
    </subcellularLocation>
</comment>
<evidence type="ECO:0000256" key="1">
    <source>
        <dbReference type="ARBA" id="ARBA00004533"/>
    </source>
</evidence>
<keyword evidence="3" id="KW-0997">Cell inner membrane</keyword>
<protein>
    <recommendedName>
        <fullName evidence="9">Lipid A biosynthesis acyltransferase</fullName>
    </recommendedName>
</protein>
<accession>A8LMT1</accession>
<dbReference type="HOGENOM" id="CLU_882047_0_0_5"/>
<name>A8LMT1_DINSH</name>
<evidence type="ECO:0000256" key="5">
    <source>
        <dbReference type="ARBA" id="ARBA00023136"/>
    </source>
</evidence>
<reference evidence="8" key="1">
    <citation type="journal article" date="2010" name="ISME J.">
        <title>The complete genome sequence of the algal symbiont Dinoroseobacter shibae: a hitchhiker's guide to life in the sea.</title>
        <authorList>
            <person name="Wagner-Dobler I."/>
            <person name="Ballhausen B."/>
            <person name="Berger M."/>
            <person name="Brinkhoff T."/>
            <person name="Buchholz I."/>
            <person name="Bunk B."/>
            <person name="Cypionka H."/>
            <person name="Daniel R."/>
            <person name="Drepper T."/>
            <person name="Gerdts G."/>
            <person name="Hahnke S."/>
            <person name="Han C."/>
            <person name="Jahn D."/>
            <person name="Kalhoefer D."/>
            <person name="Kiss H."/>
            <person name="Klenk H.P."/>
            <person name="Kyrpides N."/>
            <person name="Liebl W."/>
            <person name="Liesegang H."/>
            <person name="Meincke L."/>
            <person name="Pati A."/>
            <person name="Petersen J."/>
            <person name="Piekarski T."/>
            <person name="Pommerenke C."/>
            <person name="Pradella S."/>
            <person name="Pukall R."/>
            <person name="Rabus R."/>
            <person name="Stackebrandt E."/>
            <person name="Thole S."/>
            <person name="Thompson L."/>
            <person name="Tielen P."/>
            <person name="Tomasch J."/>
            <person name="von Jan M."/>
            <person name="Wanphrut N."/>
            <person name="Wichels A."/>
            <person name="Zech H."/>
            <person name="Simon M."/>
        </authorList>
    </citation>
    <scope>NUCLEOTIDE SEQUENCE [LARGE SCALE GENOMIC DNA]</scope>
    <source>
        <strain evidence="8">DSM 16493 / NCIMB 14021 / DFL 12</strain>
    </source>
</reference>
<evidence type="ECO:0000313" key="8">
    <source>
        <dbReference type="Proteomes" id="UP000006833"/>
    </source>
</evidence>
<dbReference type="AlphaFoldDB" id="A8LMT1"/>
<dbReference type="RefSeq" id="WP_012179933.1">
    <property type="nucleotide sequence ID" value="NC_009952.1"/>
</dbReference>
<proteinExistence type="predicted"/>
<evidence type="ECO:0000256" key="3">
    <source>
        <dbReference type="ARBA" id="ARBA00022519"/>
    </source>
</evidence>
<sequence length="315" mass="34957">MALSFTRFKDRIWGGFDASLRALAGMPGWVQTLAYGPLQGLFLVAYLLPGTPLAKTSRDFAALLGRRDAFAMYRQFARQFAFGLQRMEMLRSGQAQALGAMLDIPRADLIDRALSEGKGAVIAMPHCHASIAMVRGLAARYPVLMLVRESREGARAEAQRSYYDHLGCDCVDVRRTSDAAVARVVLKALRQGKLVVGVVDRIQAAPLAEEPYDKMRDMVRVDAFGQPVGWIGWPVRFAARLGSPILPAMVAQTPTRIVLHLSPPRRPEDLQTATQAIADDLATLIRAHPAEWVFLYDKHWRQVLDRARADPPQLT</sequence>